<name>A0A7X0D3Q6_9ACTN</name>
<dbReference type="SUPFAM" id="SSF52151">
    <property type="entry name" value="FabD/lysophospholipase-like"/>
    <property type="match status" value="1"/>
</dbReference>
<dbReference type="EMBL" id="JACHDS010000001">
    <property type="protein sequence ID" value="MBB6170285.1"/>
    <property type="molecule type" value="Genomic_DNA"/>
</dbReference>
<dbReference type="Proteomes" id="UP000546642">
    <property type="component" value="Unassembled WGS sequence"/>
</dbReference>
<accession>A0A7X0D3Q6</accession>
<comment type="catalytic activity">
    <reaction evidence="4">
        <text>holo-[ACP] + malonyl-CoA = malonyl-[ACP] + CoA</text>
        <dbReference type="Rhea" id="RHEA:41792"/>
        <dbReference type="Rhea" id="RHEA-COMP:9623"/>
        <dbReference type="Rhea" id="RHEA-COMP:9685"/>
        <dbReference type="ChEBI" id="CHEBI:57287"/>
        <dbReference type="ChEBI" id="CHEBI:57384"/>
        <dbReference type="ChEBI" id="CHEBI:64479"/>
        <dbReference type="ChEBI" id="CHEBI:78449"/>
        <dbReference type="EC" id="2.3.1.39"/>
    </reaction>
</comment>
<evidence type="ECO:0000256" key="1">
    <source>
        <dbReference type="ARBA" id="ARBA00013258"/>
    </source>
</evidence>
<organism evidence="6 7">
    <name type="scientific">Nocardiopsis mwathae</name>
    <dbReference type="NCBI Taxonomy" id="1472723"/>
    <lineage>
        <taxon>Bacteria</taxon>
        <taxon>Bacillati</taxon>
        <taxon>Actinomycetota</taxon>
        <taxon>Actinomycetes</taxon>
        <taxon>Streptosporangiales</taxon>
        <taxon>Nocardiopsidaceae</taxon>
        <taxon>Nocardiopsis</taxon>
    </lineage>
</organism>
<keyword evidence="7" id="KW-1185">Reference proteome</keyword>
<dbReference type="Gene3D" id="3.40.366.10">
    <property type="entry name" value="Malonyl-Coenzyme A Acyl Carrier Protein, domain 2"/>
    <property type="match status" value="2"/>
</dbReference>
<sequence length="320" mass="35607">MENGARTGEAVVFPGMGPTRFADVGKFMVINPFARELVAVANDTLGYSLVERFKRTPGDYSEYAQVAFLINCLAMARWAEREHGAQPELCVGPSFGAKTAAIYSGALDPAQGVDVAVRLARLQDEFFATEHTDVVTASFARVPDAALREILDGMAERGEWYDVACRVDADFHMVSLRREHLEAFHKELRGRGGLPLYEMHPPMHSSAFGGLRKRAEEEVFADLEFRDPRVPVVADQDGRVVTTGDGVRELLLDGFVRAVQWPEAVAAMRDRGITKVYVCGQDALFGRVGVTTRTFTVVPVNPQLVMRPERRPRRRPEARR</sequence>
<protein>
    <recommendedName>
        <fullName evidence="1">[acyl-carrier-protein] S-malonyltransferase</fullName>
        <ecNumber evidence="1">2.3.1.39</ecNumber>
    </recommendedName>
</protein>
<gene>
    <name evidence="6" type="ORF">HNR23_000345</name>
</gene>
<dbReference type="EC" id="2.3.1.39" evidence="1"/>
<dbReference type="GO" id="GO:0004314">
    <property type="term" value="F:[acyl-carrier-protein] S-malonyltransferase activity"/>
    <property type="evidence" value="ECO:0007669"/>
    <property type="project" value="UniProtKB-EC"/>
</dbReference>
<keyword evidence="2 6" id="KW-0808">Transferase</keyword>
<proteinExistence type="predicted"/>
<dbReference type="Pfam" id="PF21124">
    <property type="entry name" value="VinK_C"/>
    <property type="match status" value="1"/>
</dbReference>
<evidence type="ECO:0000259" key="5">
    <source>
        <dbReference type="Pfam" id="PF21124"/>
    </source>
</evidence>
<comment type="caution">
    <text evidence="6">The sequence shown here is derived from an EMBL/GenBank/DDBJ whole genome shotgun (WGS) entry which is preliminary data.</text>
</comment>
<feature type="domain" description="Malonyl-CoA-[acyl-carrier-protein] transacylase small" evidence="5">
    <location>
        <begin position="138"/>
        <end position="199"/>
    </location>
</feature>
<dbReference type="PANTHER" id="PTHR42681">
    <property type="entry name" value="MALONYL-COA-ACYL CARRIER PROTEIN TRANSACYLASE, MITOCHONDRIAL"/>
    <property type="match status" value="1"/>
</dbReference>
<dbReference type="GO" id="GO:0006633">
    <property type="term" value="P:fatty acid biosynthetic process"/>
    <property type="evidence" value="ECO:0007669"/>
    <property type="project" value="TreeGrafter"/>
</dbReference>
<dbReference type="InterPro" id="IPR050858">
    <property type="entry name" value="Mal-CoA-ACP_Trans/PKS_FabD"/>
</dbReference>
<reference evidence="6 7" key="1">
    <citation type="submission" date="2020-08" db="EMBL/GenBank/DDBJ databases">
        <title>Sequencing the genomes of 1000 actinobacteria strains.</title>
        <authorList>
            <person name="Klenk H.-P."/>
        </authorList>
    </citation>
    <scope>NUCLEOTIDE SEQUENCE [LARGE SCALE GENOMIC DNA]</scope>
    <source>
        <strain evidence="6 7">DSM 46659</strain>
    </source>
</reference>
<evidence type="ECO:0000313" key="6">
    <source>
        <dbReference type="EMBL" id="MBB6170285.1"/>
    </source>
</evidence>
<evidence type="ECO:0000256" key="2">
    <source>
        <dbReference type="ARBA" id="ARBA00022679"/>
    </source>
</evidence>
<evidence type="ECO:0000256" key="3">
    <source>
        <dbReference type="ARBA" id="ARBA00023315"/>
    </source>
</evidence>
<evidence type="ECO:0000256" key="4">
    <source>
        <dbReference type="ARBA" id="ARBA00048462"/>
    </source>
</evidence>
<dbReference type="RefSeq" id="WP_184072839.1">
    <property type="nucleotide sequence ID" value="NZ_JACHDS010000001.1"/>
</dbReference>
<evidence type="ECO:0000313" key="7">
    <source>
        <dbReference type="Proteomes" id="UP000546642"/>
    </source>
</evidence>
<keyword evidence="3 6" id="KW-0012">Acyltransferase</keyword>
<dbReference type="InterPro" id="IPR001227">
    <property type="entry name" value="Ac_transferase_dom_sf"/>
</dbReference>
<dbReference type="InterPro" id="IPR016035">
    <property type="entry name" value="Acyl_Trfase/lysoPLipase"/>
</dbReference>
<dbReference type="InterPro" id="IPR049416">
    <property type="entry name" value="VinK-like_small"/>
</dbReference>
<dbReference type="AlphaFoldDB" id="A0A7X0D3Q6"/>
<dbReference type="PANTHER" id="PTHR42681:SF1">
    <property type="entry name" value="MALONYL-COA-ACYL CARRIER PROTEIN TRANSACYLASE, MITOCHONDRIAL"/>
    <property type="match status" value="1"/>
</dbReference>
<dbReference type="GO" id="GO:0005829">
    <property type="term" value="C:cytosol"/>
    <property type="evidence" value="ECO:0007669"/>
    <property type="project" value="TreeGrafter"/>
</dbReference>